<dbReference type="InterPro" id="IPR055259">
    <property type="entry name" value="YkvP/CgeB_Glyco_trans-like"/>
</dbReference>
<comment type="caution">
    <text evidence="2">The sequence shown here is derived from an EMBL/GenBank/DDBJ whole genome shotgun (WGS) entry which is preliminary data.</text>
</comment>
<dbReference type="EMBL" id="WJXB01000003">
    <property type="protein sequence ID" value="MRN53220.1"/>
    <property type="molecule type" value="Genomic_DNA"/>
</dbReference>
<feature type="domain" description="Spore protein YkvP/CgeB glycosyl transferase-like" evidence="1">
    <location>
        <begin position="196"/>
        <end position="312"/>
    </location>
</feature>
<gene>
    <name evidence="2" type="ORF">GJB61_09470</name>
</gene>
<sequence length="322" mass="36978">MKKTADPLTPQKHEFHLLQKQQRVLKHLKLLLLVPLKINDKMPNIRLIKDQFQYLVKEVLVIKYQHKLDEYINRFQPDLILALGSETLFPEENIAALKTSTVPKAIWMSDATGLSIVERKLALLFDYIFTQSLSNLFYYEGLLGKQSSYLPYVADTDIYFPRRVESRFKSDVLILGNFSKNNLLQSLAQSQWLTNLKVTAYGIGVENFSDFIVAITSSEHLSSYYNGTRMVINFSGSLQQVMEVSACGIFQMTQEHPNLQGYLIPQNGLISFSTFNQLTDFIKHYSSHSDEKRLAASLALQKNKHNYSYMQQGLTLLNAIFE</sequence>
<dbReference type="RefSeq" id="WP_154118270.1">
    <property type="nucleotide sequence ID" value="NZ_WJXB01000003.1"/>
</dbReference>
<name>A0A7X2H4H2_9BACL</name>
<evidence type="ECO:0000313" key="3">
    <source>
        <dbReference type="Proteomes" id="UP000463051"/>
    </source>
</evidence>
<dbReference type="Pfam" id="PF13524">
    <property type="entry name" value="Glyco_trans_1_2"/>
    <property type="match status" value="1"/>
</dbReference>
<evidence type="ECO:0000313" key="2">
    <source>
        <dbReference type="EMBL" id="MRN53220.1"/>
    </source>
</evidence>
<accession>A0A7X2H4H2</accession>
<dbReference type="AlphaFoldDB" id="A0A7X2H4H2"/>
<reference evidence="2 3" key="1">
    <citation type="submission" date="2019-11" db="EMBL/GenBank/DDBJ databases">
        <title>Paenibacillus monticola sp. nov., a novel PGPR strain isolated from mountain sample in China.</title>
        <authorList>
            <person name="Zhao Q."/>
            <person name="Li H.-P."/>
            <person name="Zhang J.-L."/>
        </authorList>
    </citation>
    <scope>NUCLEOTIDE SEQUENCE [LARGE SCALE GENOMIC DNA]</scope>
    <source>
        <strain evidence="2 3">LC-T2</strain>
    </source>
</reference>
<organism evidence="2 3">
    <name type="scientific">Paenibacillus monticola</name>
    <dbReference type="NCBI Taxonomy" id="2666075"/>
    <lineage>
        <taxon>Bacteria</taxon>
        <taxon>Bacillati</taxon>
        <taxon>Bacillota</taxon>
        <taxon>Bacilli</taxon>
        <taxon>Bacillales</taxon>
        <taxon>Paenibacillaceae</taxon>
        <taxon>Paenibacillus</taxon>
    </lineage>
</organism>
<dbReference type="GO" id="GO:0016740">
    <property type="term" value="F:transferase activity"/>
    <property type="evidence" value="ECO:0007669"/>
    <property type="project" value="UniProtKB-KW"/>
</dbReference>
<proteinExistence type="predicted"/>
<dbReference type="Proteomes" id="UP000463051">
    <property type="component" value="Unassembled WGS sequence"/>
</dbReference>
<evidence type="ECO:0000259" key="1">
    <source>
        <dbReference type="Pfam" id="PF13524"/>
    </source>
</evidence>
<keyword evidence="3" id="KW-1185">Reference proteome</keyword>
<keyword evidence="2" id="KW-0808">Transferase</keyword>
<protein>
    <submittedName>
        <fullName evidence="2">Glycosyltransferase</fullName>
    </submittedName>
</protein>